<evidence type="ECO:0000256" key="1">
    <source>
        <dbReference type="ARBA" id="ARBA00008434"/>
    </source>
</evidence>
<feature type="region of interest" description="Disordered" evidence="4">
    <location>
        <begin position="140"/>
        <end position="162"/>
    </location>
</feature>
<gene>
    <name evidence="5" type="ORF">CcCBS67573_g09878</name>
</gene>
<dbReference type="InterPro" id="IPR009068">
    <property type="entry name" value="uS15_NS1_RNA-bd_sf"/>
</dbReference>
<dbReference type="PANTHER" id="PTHR23321:SF26">
    <property type="entry name" value="SMALL RIBOSOMAL SUBUNIT PROTEIN US15M"/>
    <property type="match status" value="1"/>
</dbReference>
<dbReference type="STRING" id="246404.A0A507DL86"/>
<name>A0A507DL86_9FUNG</name>
<dbReference type="SMART" id="SM01387">
    <property type="entry name" value="Ribosomal_S15"/>
    <property type="match status" value="1"/>
</dbReference>
<sequence>MSMFIRSFHSSSLLQTRQPTLYVRVTNRQTVRVESKAKKLLAKGATNNAPNKSNTLASHVRRIQHKAHRDRVSALVSSCAISVPSLDPSSDRAADFSKPLVAPFLASHSARSPRAIPPSARHNVMNAVAAARAFAKDSSDATTASVADTDNSPSSKTSTSIRSFRRTTIAGAAPVTLALAPTAAGIAPETVDAITAAASKLSHNESETAVPGFAYGITAAEAKIVLLDAPIHLSALAAKSGKNDAYDASASALPSSMKPLAPTAATSTASTAATKNLEPAEMAELVRRQITLENASRKEITKFNVARMLQLFGRSQFDTGSSEAQAAVLTVKVNAMREHLEVFRKDMSTKRRLQAVLAKRATVLKYLRRTNLAKFVVTCRALGIEPETITA</sequence>
<dbReference type="SUPFAM" id="SSF47060">
    <property type="entry name" value="S15/NS1 RNA-binding domain"/>
    <property type="match status" value="1"/>
</dbReference>
<dbReference type="Proteomes" id="UP000320333">
    <property type="component" value="Unassembled WGS sequence"/>
</dbReference>
<dbReference type="Gene3D" id="1.10.287.10">
    <property type="entry name" value="S15/NS1, RNA-binding"/>
    <property type="match status" value="1"/>
</dbReference>
<dbReference type="GO" id="GO:0005737">
    <property type="term" value="C:cytoplasm"/>
    <property type="evidence" value="ECO:0007669"/>
    <property type="project" value="UniProtKB-ARBA"/>
</dbReference>
<proteinExistence type="inferred from homology"/>
<organism evidence="5 6">
    <name type="scientific">Chytriomyces confervae</name>
    <dbReference type="NCBI Taxonomy" id="246404"/>
    <lineage>
        <taxon>Eukaryota</taxon>
        <taxon>Fungi</taxon>
        <taxon>Fungi incertae sedis</taxon>
        <taxon>Chytridiomycota</taxon>
        <taxon>Chytridiomycota incertae sedis</taxon>
        <taxon>Chytridiomycetes</taxon>
        <taxon>Chytridiales</taxon>
        <taxon>Chytriomycetaceae</taxon>
        <taxon>Chytriomyces</taxon>
    </lineage>
</organism>
<protein>
    <recommendedName>
        <fullName evidence="7">30S ribosomal protein S15</fullName>
    </recommendedName>
</protein>
<dbReference type="PANTHER" id="PTHR23321">
    <property type="entry name" value="RIBOSOMAL PROTEIN S15, BACTERIAL AND ORGANELLAR"/>
    <property type="match status" value="1"/>
</dbReference>
<accession>A0A507DL86</accession>
<dbReference type="GO" id="GO:0006412">
    <property type="term" value="P:translation"/>
    <property type="evidence" value="ECO:0007669"/>
    <property type="project" value="InterPro"/>
</dbReference>
<keyword evidence="6" id="KW-1185">Reference proteome</keyword>
<keyword evidence="3" id="KW-0687">Ribonucleoprotein</keyword>
<dbReference type="GO" id="GO:0005840">
    <property type="term" value="C:ribosome"/>
    <property type="evidence" value="ECO:0007669"/>
    <property type="project" value="UniProtKB-KW"/>
</dbReference>
<dbReference type="GO" id="GO:1990904">
    <property type="term" value="C:ribonucleoprotein complex"/>
    <property type="evidence" value="ECO:0007669"/>
    <property type="project" value="UniProtKB-KW"/>
</dbReference>
<reference evidence="5 6" key="1">
    <citation type="journal article" date="2019" name="Sci. Rep.">
        <title>Comparative genomics of chytrid fungi reveal insights into the obligate biotrophic and pathogenic lifestyle of Synchytrium endobioticum.</title>
        <authorList>
            <person name="van de Vossenberg B.T.L.H."/>
            <person name="Warris S."/>
            <person name="Nguyen H.D.T."/>
            <person name="van Gent-Pelzer M.P.E."/>
            <person name="Joly D.L."/>
            <person name="van de Geest H.C."/>
            <person name="Bonants P.J.M."/>
            <person name="Smith D.S."/>
            <person name="Levesque C.A."/>
            <person name="van der Lee T.A.J."/>
        </authorList>
    </citation>
    <scope>NUCLEOTIDE SEQUENCE [LARGE SCALE GENOMIC DNA]</scope>
    <source>
        <strain evidence="5 6">CBS 675.73</strain>
    </source>
</reference>
<dbReference type="OrthoDB" id="441444at2759"/>
<dbReference type="HAMAP" id="MF_01343_B">
    <property type="entry name" value="Ribosomal_uS15_B"/>
    <property type="match status" value="1"/>
</dbReference>
<evidence type="ECO:0000313" key="5">
    <source>
        <dbReference type="EMBL" id="TPX52414.1"/>
    </source>
</evidence>
<evidence type="ECO:0008006" key="7">
    <source>
        <dbReference type="Google" id="ProtNLM"/>
    </source>
</evidence>
<comment type="similarity">
    <text evidence="1">Belongs to the universal ribosomal protein uS15 family.</text>
</comment>
<evidence type="ECO:0000256" key="3">
    <source>
        <dbReference type="ARBA" id="ARBA00023274"/>
    </source>
</evidence>
<dbReference type="EMBL" id="QEAP01001041">
    <property type="protein sequence ID" value="TPX52414.1"/>
    <property type="molecule type" value="Genomic_DNA"/>
</dbReference>
<evidence type="ECO:0000256" key="4">
    <source>
        <dbReference type="SAM" id="MobiDB-lite"/>
    </source>
</evidence>
<dbReference type="AlphaFoldDB" id="A0A507DL86"/>
<dbReference type="PROSITE" id="PS00362">
    <property type="entry name" value="RIBOSOMAL_S15"/>
    <property type="match status" value="1"/>
</dbReference>
<dbReference type="InterPro" id="IPR005290">
    <property type="entry name" value="Ribosomal_uS15_bac-type"/>
</dbReference>
<comment type="caution">
    <text evidence="5">The sequence shown here is derived from an EMBL/GenBank/DDBJ whole genome shotgun (WGS) entry which is preliminary data.</text>
</comment>
<evidence type="ECO:0000313" key="6">
    <source>
        <dbReference type="Proteomes" id="UP000320333"/>
    </source>
</evidence>
<dbReference type="CDD" id="cd00353">
    <property type="entry name" value="Ribosomal_S15p_S13e"/>
    <property type="match status" value="1"/>
</dbReference>
<dbReference type="GO" id="GO:0003735">
    <property type="term" value="F:structural constituent of ribosome"/>
    <property type="evidence" value="ECO:0007669"/>
    <property type="project" value="InterPro"/>
</dbReference>
<feature type="compositionally biased region" description="Low complexity" evidence="4">
    <location>
        <begin position="149"/>
        <end position="162"/>
    </location>
</feature>
<dbReference type="Pfam" id="PF00312">
    <property type="entry name" value="Ribosomal_S15"/>
    <property type="match status" value="1"/>
</dbReference>
<keyword evidence="2" id="KW-0689">Ribosomal protein</keyword>
<evidence type="ECO:0000256" key="2">
    <source>
        <dbReference type="ARBA" id="ARBA00022980"/>
    </source>
</evidence>
<dbReference type="InterPro" id="IPR000589">
    <property type="entry name" value="Ribosomal_uS15"/>
</dbReference>